<dbReference type="InterPro" id="IPR011701">
    <property type="entry name" value="MFS"/>
</dbReference>
<evidence type="ECO:0000313" key="7">
    <source>
        <dbReference type="EMBL" id="MFC3121199.1"/>
    </source>
</evidence>
<feature type="transmembrane region" description="Helical" evidence="6">
    <location>
        <begin position="12"/>
        <end position="38"/>
    </location>
</feature>
<keyword evidence="4 6" id="KW-1133">Transmembrane helix</keyword>
<dbReference type="InterPro" id="IPR036259">
    <property type="entry name" value="MFS_trans_sf"/>
</dbReference>
<evidence type="ECO:0000313" key="8">
    <source>
        <dbReference type="Proteomes" id="UP001595478"/>
    </source>
</evidence>
<gene>
    <name evidence="7" type="ORF">ACFOHL_06170</name>
</gene>
<accession>A0ABV7FLK2</accession>
<keyword evidence="8" id="KW-1185">Reference proteome</keyword>
<feature type="transmembrane region" description="Helical" evidence="6">
    <location>
        <begin position="342"/>
        <end position="363"/>
    </location>
</feature>
<dbReference type="PANTHER" id="PTHR23513">
    <property type="entry name" value="INTEGRAL MEMBRANE EFFLUX PROTEIN-RELATED"/>
    <property type="match status" value="1"/>
</dbReference>
<dbReference type="Gene3D" id="1.20.1250.20">
    <property type="entry name" value="MFS general substrate transporter like domains"/>
    <property type="match status" value="1"/>
</dbReference>
<dbReference type="SUPFAM" id="SSF103473">
    <property type="entry name" value="MFS general substrate transporter"/>
    <property type="match status" value="1"/>
</dbReference>
<feature type="transmembrane region" description="Helical" evidence="6">
    <location>
        <begin position="281"/>
        <end position="301"/>
    </location>
</feature>
<name>A0ABV7FLK2_9ALTE</name>
<dbReference type="EMBL" id="JBHRSW010000007">
    <property type="protein sequence ID" value="MFC3121199.1"/>
    <property type="molecule type" value="Genomic_DNA"/>
</dbReference>
<feature type="transmembrane region" description="Helical" evidence="6">
    <location>
        <begin position="255"/>
        <end position="274"/>
    </location>
</feature>
<feature type="transmembrane region" description="Helical" evidence="6">
    <location>
        <begin position="307"/>
        <end position="330"/>
    </location>
</feature>
<feature type="transmembrane region" description="Helical" evidence="6">
    <location>
        <begin position="76"/>
        <end position="96"/>
    </location>
</feature>
<evidence type="ECO:0000256" key="5">
    <source>
        <dbReference type="ARBA" id="ARBA00023136"/>
    </source>
</evidence>
<dbReference type="RefSeq" id="WP_376919336.1">
    <property type="nucleotide sequence ID" value="NZ_JBHRSW010000007.1"/>
</dbReference>
<evidence type="ECO:0000256" key="1">
    <source>
        <dbReference type="ARBA" id="ARBA00004651"/>
    </source>
</evidence>
<comment type="caution">
    <text evidence="7">The sequence shown here is derived from an EMBL/GenBank/DDBJ whole genome shotgun (WGS) entry which is preliminary data.</text>
</comment>
<feature type="transmembrane region" description="Helical" evidence="6">
    <location>
        <begin position="143"/>
        <end position="162"/>
    </location>
</feature>
<keyword evidence="3 6" id="KW-0812">Transmembrane</keyword>
<feature type="transmembrane region" description="Helical" evidence="6">
    <location>
        <begin position="168"/>
        <end position="187"/>
    </location>
</feature>
<dbReference type="Proteomes" id="UP001595478">
    <property type="component" value="Unassembled WGS sequence"/>
</dbReference>
<protein>
    <submittedName>
        <fullName evidence="7">MFS transporter</fullName>
    </submittedName>
</protein>
<sequence length="400" mass="42867">MHAHSKTSHANLINYVLIAVLARTATGGAIVAIVLLATSFGDKGMLAGALAACLTAPHVCGPIYGRWLDEAKDPRILIGAASLVFTVFFQLAIVGIHYNLISLIYCSLLICGVSSSFLMGGLSTQLTYLTPNTIAEKRYAQSWDTISYGIGLTIGPLLIAVLSQLASVTIAISLLMTLPVFASLFLLKMPQRQAHSSTGEGKIAGFRQIVGYIRNSSALKSTLMMTSGASFSIAALPVMAVYLSKYWQQNDEAGAFLVTLYGVGCLCGAILLIFKPLKANALILLRKLGIFLLVCLSLVAFSQSFELGLVTYWLCGVVNSIFFAATLAARTEYAPRQGAAQIFMWVAACKISAASFGTLMAGLLVDYSIYLPFIFACSVLMIALMFLQLNVKPVIESTYE</sequence>
<keyword evidence="2" id="KW-1003">Cell membrane</keyword>
<dbReference type="PANTHER" id="PTHR23513:SF6">
    <property type="entry name" value="MAJOR FACILITATOR SUPERFAMILY ASSOCIATED DOMAIN-CONTAINING PROTEIN"/>
    <property type="match status" value="1"/>
</dbReference>
<organism evidence="7 8">
    <name type="scientific">Agaribacter flavus</name>
    <dbReference type="NCBI Taxonomy" id="1902781"/>
    <lineage>
        <taxon>Bacteria</taxon>
        <taxon>Pseudomonadati</taxon>
        <taxon>Pseudomonadota</taxon>
        <taxon>Gammaproteobacteria</taxon>
        <taxon>Alteromonadales</taxon>
        <taxon>Alteromonadaceae</taxon>
        <taxon>Agaribacter</taxon>
    </lineage>
</organism>
<evidence type="ECO:0000256" key="4">
    <source>
        <dbReference type="ARBA" id="ARBA00022989"/>
    </source>
</evidence>
<proteinExistence type="predicted"/>
<keyword evidence="5 6" id="KW-0472">Membrane</keyword>
<feature type="transmembrane region" description="Helical" evidence="6">
    <location>
        <begin position="44"/>
        <end position="64"/>
    </location>
</feature>
<evidence type="ECO:0000256" key="2">
    <source>
        <dbReference type="ARBA" id="ARBA00022475"/>
    </source>
</evidence>
<reference evidence="8" key="1">
    <citation type="journal article" date="2019" name="Int. J. Syst. Evol. Microbiol.">
        <title>The Global Catalogue of Microorganisms (GCM) 10K type strain sequencing project: providing services to taxonomists for standard genome sequencing and annotation.</title>
        <authorList>
            <consortium name="The Broad Institute Genomics Platform"/>
            <consortium name="The Broad Institute Genome Sequencing Center for Infectious Disease"/>
            <person name="Wu L."/>
            <person name="Ma J."/>
        </authorList>
    </citation>
    <scope>NUCLEOTIDE SEQUENCE [LARGE SCALE GENOMIC DNA]</scope>
    <source>
        <strain evidence="8">KCTC 52473</strain>
    </source>
</reference>
<feature type="transmembrane region" description="Helical" evidence="6">
    <location>
        <begin position="223"/>
        <end position="243"/>
    </location>
</feature>
<feature type="transmembrane region" description="Helical" evidence="6">
    <location>
        <begin position="102"/>
        <end position="122"/>
    </location>
</feature>
<feature type="transmembrane region" description="Helical" evidence="6">
    <location>
        <begin position="369"/>
        <end position="387"/>
    </location>
</feature>
<dbReference type="Pfam" id="PF07690">
    <property type="entry name" value="MFS_1"/>
    <property type="match status" value="1"/>
</dbReference>
<comment type="subcellular location">
    <subcellularLocation>
        <location evidence="1">Cell membrane</location>
        <topology evidence="1">Multi-pass membrane protein</topology>
    </subcellularLocation>
</comment>
<evidence type="ECO:0000256" key="6">
    <source>
        <dbReference type="SAM" id="Phobius"/>
    </source>
</evidence>
<evidence type="ECO:0000256" key="3">
    <source>
        <dbReference type="ARBA" id="ARBA00022692"/>
    </source>
</evidence>